<gene>
    <name evidence="2" type="ORF">Lrub_1120</name>
</gene>
<reference evidence="2 3" key="1">
    <citation type="submission" date="2015-11" db="EMBL/GenBank/DDBJ databases">
        <title>Genomic analysis of 38 Legionella species identifies large and diverse effector repertoires.</title>
        <authorList>
            <person name="Burstein D."/>
            <person name="Amaro F."/>
            <person name="Zusman T."/>
            <person name="Lifshitz Z."/>
            <person name="Cohen O."/>
            <person name="Gilbert J.A."/>
            <person name="Pupko T."/>
            <person name="Shuman H.A."/>
            <person name="Segal G."/>
        </authorList>
    </citation>
    <scope>NUCLEOTIDE SEQUENCE [LARGE SCALE GENOMIC DNA]</scope>
    <source>
        <strain evidence="2 3">WA-270A-C2</strain>
    </source>
</reference>
<dbReference type="PATRIC" id="fig|458.5.peg.1160"/>
<evidence type="ECO:0000313" key="2">
    <source>
        <dbReference type="EMBL" id="KTD48769.1"/>
    </source>
</evidence>
<dbReference type="PANTHER" id="PTHR40446:SF2">
    <property type="entry name" value="N-ACETYLGLUCOSAMINE-1-PHOSPHODIESTER ALPHA-N-ACETYLGLUCOSAMINIDASE"/>
    <property type="match status" value="1"/>
</dbReference>
<keyword evidence="3" id="KW-1185">Reference proteome</keyword>
<feature type="domain" description="Phosphodiester glycosidase" evidence="1">
    <location>
        <begin position="96"/>
        <end position="256"/>
    </location>
</feature>
<dbReference type="OrthoDB" id="5515706at2"/>
<dbReference type="Proteomes" id="UP000054608">
    <property type="component" value="Unassembled WGS sequence"/>
</dbReference>
<dbReference type="AlphaFoldDB" id="A0A0W0XVD4"/>
<comment type="caution">
    <text evidence="2">The sequence shown here is derived from an EMBL/GenBank/DDBJ whole genome shotgun (WGS) entry which is preliminary data.</text>
</comment>
<organism evidence="2 3">
    <name type="scientific">Legionella rubrilucens</name>
    <dbReference type="NCBI Taxonomy" id="458"/>
    <lineage>
        <taxon>Bacteria</taxon>
        <taxon>Pseudomonadati</taxon>
        <taxon>Pseudomonadota</taxon>
        <taxon>Gammaproteobacteria</taxon>
        <taxon>Legionellales</taxon>
        <taxon>Legionellaceae</taxon>
        <taxon>Legionella</taxon>
    </lineage>
</organism>
<dbReference type="EMBL" id="LNYT01000007">
    <property type="protein sequence ID" value="KTD48769.1"/>
    <property type="molecule type" value="Genomic_DNA"/>
</dbReference>
<dbReference type="InterPro" id="IPR018711">
    <property type="entry name" value="NAGPA"/>
</dbReference>
<proteinExistence type="predicted"/>
<evidence type="ECO:0000313" key="3">
    <source>
        <dbReference type="Proteomes" id="UP000054608"/>
    </source>
</evidence>
<accession>A0A0W0XVD4</accession>
<protein>
    <recommendedName>
        <fullName evidence="1">Phosphodiester glycosidase domain-containing protein</fullName>
    </recommendedName>
</protein>
<name>A0A0W0XVD4_9GAMM</name>
<dbReference type="STRING" id="458.Lrub_1120"/>
<evidence type="ECO:0000259" key="1">
    <source>
        <dbReference type="Pfam" id="PF09992"/>
    </source>
</evidence>
<sequence length="260" mass="28874">MLKKTIAPFKWLTRASKTAFTLLMVVLVLNFAVAASDWQELSPGIDYQDIGSGYLTPWSHIHAFRIHLKDNRLSLVMARDLSQQYASVDEFAAFSKALLAINGGFFDDNYNSLGLRIKDKKQLNPLKPISWWGVFYIKNNHAYLASARQFYPSTQIDFAVQSGPRLLVNGKIPPLKAGRAERTALGITQDGHVIILVTDHAAMSTTELAQLMKAPPLNCLNALNLDGGNSTQLYAKLKNFRLNVHGFSNVSDAIIVKAKK</sequence>
<dbReference type="PANTHER" id="PTHR40446">
    <property type="entry name" value="N-ACETYLGLUCOSAMINE-1-PHOSPHODIESTER ALPHA-N-ACETYLGLUCOSAMINIDASE"/>
    <property type="match status" value="1"/>
</dbReference>
<dbReference type="Pfam" id="PF09992">
    <property type="entry name" value="NAGPA"/>
    <property type="match status" value="1"/>
</dbReference>